<evidence type="ECO:0000256" key="15">
    <source>
        <dbReference type="ARBA" id="ARBA00030592"/>
    </source>
</evidence>
<keyword evidence="8" id="KW-0436">Ligase</keyword>
<dbReference type="InterPro" id="IPR004101">
    <property type="entry name" value="Mur_ligase_C"/>
</dbReference>
<dbReference type="NCBIfam" id="TIGR01499">
    <property type="entry name" value="folC"/>
    <property type="match status" value="1"/>
</dbReference>
<dbReference type="InterPro" id="IPR036565">
    <property type="entry name" value="Mur-like_cat_sf"/>
</dbReference>
<evidence type="ECO:0000259" key="22">
    <source>
        <dbReference type="Pfam" id="PF08245"/>
    </source>
</evidence>
<gene>
    <name evidence="23" type="ORF">D4A39_04890</name>
</gene>
<evidence type="ECO:0000256" key="1">
    <source>
        <dbReference type="ARBA" id="ARBA00002714"/>
    </source>
</evidence>
<sequence>MTDPSHPVAPASPAAEALATWLSRIEAMHPADIELGLGRLLEVAARLQVASLAMPVITVAGTNGKGSTLRLMTALAEQLGLKVCLYTSPHILHFNERVRLPDGLASDAQLCAAFDQVELARQGHGDEPPVPLTYFEFTTLAALWLFRDSGADLVLLEVGLGGRLDAVNIVDPDVSVVTSVGLDHQDWLGDTREAICAEKCGIARCGTPLVFGEQDWPANLTDCVAQYGAEGVLAGRDFGPHEGLLRLCDGQRIPLPTEVTLGRDNLCTAVQAMTLAGFSLQAHQIAAVAGVTLMGRCEYRRIQGADCWFDVGHNLPAVQRFHDLLADCPGRRHLVFGMMADKPREAVAGVFAEDARAIWYLAAPAIARSASTAALRAVLPADAVAAEYACVADAVHAALSAAIPGDQVVVFGSFHTVAEAWQAVEE</sequence>
<evidence type="ECO:0000256" key="17">
    <source>
        <dbReference type="ARBA" id="ARBA00047493"/>
    </source>
</evidence>
<dbReference type="GO" id="GO:0005524">
    <property type="term" value="F:ATP binding"/>
    <property type="evidence" value="ECO:0007669"/>
    <property type="project" value="UniProtKB-KW"/>
</dbReference>
<dbReference type="UniPathway" id="UPA00077">
    <property type="reaction ID" value="UER00157"/>
</dbReference>
<keyword evidence="10" id="KW-0547">Nucleotide-binding</keyword>
<evidence type="ECO:0000256" key="20">
    <source>
        <dbReference type="ARBA" id="ARBA00049161"/>
    </source>
</evidence>
<feature type="domain" description="Mur ligase C-terminal" evidence="21">
    <location>
        <begin position="295"/>
        <end position="414"/>
    </location>
</feature>
<accession>A0A418Y3Q1</accession>
<dbReference type="SUPFAM" id="SSF53244">
    <property type="entry name" value="MurD-like peptide ligases, peptide-binding domain"/>
    <property type="match status" value="1"/>
</dbReference>
<dbReference type="InterPro" id="IPR001645">
    <property type="entry name" value="Folylpolyglutamate_synth"/>
</dbReference>
<keyword evidence="11" id="KW-0067">ATP-binding</keyword>
<keyword evidence="12" id="KW-0460">Magnesium</keyword>
<comment type="catalytic activity">
    <reaction evidence="18">
        <text>10-formyltetrahydrofolyl-(gamma-L-Glu)(n) + L-glutamate + ATP = 10-formyltetrahydrofolyl-(gamma-L-Glu)(n+1) + ADP + phosphate + H(+)</text>
        <dbReference type="Rhea" id="RHEA:51904"/>
        <dbReference type="Rhea" id="RHEA-COMP:13088"/>
        <dbReference type="Rhea" id="RHEA-COMP:14300"/>
        <dbReference type="ChEBI" id="CHEBI:15378"/>
        <dbReference type="ChEBI" id="CHEBI:29985"/>
        <dbReference type="ChEBI" id="CHEBI:30616"/>
        <dbReference type="ChEBI" id="CHEBI:43474"/>
        <dbReference type="ChEBI" id="CHEBI:134413"/>
        <dbReference type="ChEBI" id="CHEBI:456216"/>
        <dbReference type="EC" id="6.3.2.17"/>
    </reaction>
</comment>
<evidence type="ECO:0000256" key="11">
    <source>
        <dbReference type="ARBA" id="ARBA00022840"/>
    </source>
</evidence>
<dbReference type="InterPro" id="IPR013221">
    <property type="entry name" value="Mur_ligase_cen"/>
</dbReference>
<feature type="domain" description="Mur ligase central" evidence="22">
    <location>
        <begin position="59"/>
        <end position="202"/>
    </location>
</feature>
<comment type="function">
    <text evidence="1">Functions in two distinct reactions of the de novo folate biosynthetic pathway. Catalyzes the addition of a glutamate residue to dihydropteroate (7,8-dihydropteroate or H2Pte) to form dihydrofolate (7,8-dihydrofolate monoglutamate or H2Pte-Glu). Also catalyzes successive additions of L-glutamate to tetrahydrofolate or 10-formyltetrahydrofolate or 5,10-methylenetetrahydrofolate, leading to folylpolyglutamate derivatives.</text>
</comment>
<dbReference type="GO" id="GO:0046656">
    <property type="term" value="P:folic acid biosynthetic process"/>
    <property type="evidence" value="ECO:0007669"/>
    <property type="project" value="UniProtKB-KW"/>
</dbReference>
<dbReference type="GO" id="GO:0008841">
    <property type="term" value="F:dihydrofolate synthase activity"/>
    <property type="evidence" value="ECO:0007669"/>
    <property type="project" value="UniProtKB-EC"/>
</dbReference>
<comment type="catalytic activity">
    <reaction evidence="20">
        <text>7,8-dihydropteroate + L-glutamate + ATP = 7,8-dihydrofolate + ADP + phosphate + H(+)</text>
        <dbReference type="Rhea" id="RHEA:23584"/>
        <dbReference type="ChEBI" id="CHEBI:15378"/>
        <dbReference type="ChEBI" id="CHEBI:17839"/>
        <dbReference type="ChEBI" id="CHEBI:29985"/>
        <dbReference type="ChEBI" id="CHEBI:30616"/>
        <dbReference type="ChEBI" id="CHEBI:43474"/>
        <dbReference type="ChEBI" id="CHEBI:57451"/>
        <dbReference type="ChEBI" id="CHEBI:456216"/>
        <dbReference type="EC" id="6.3.2.12"/>
    </reaction>
</comment>
<dbReference type="Proteomes" id="UP000283734">
    <property type="component" value="Unassembled WGS sequence"/>
</dbReference>
<comment type="catalytic activity">
    <reaction evidence="19">
        <text>(6R)-5,10-methylenetetrahydrofolyl-(gamma-L-Glu)(n) + L-glutamate + ATP = (6R)-5,10-methylenetetrahydrofolyl-(gamma-L-Glu)(n+1) + ADP + phosphate + H(+)</text>
        <dbReference type="Rhea" id="RHEA:51912"/>
        <dbReference type="Rhea" id="RHEA-COMP:13257"/>
        <dbReference type="Rhea" id="RHEA-COMP:13258"/>
        <dbReference type="ChEBI" id="CHEBI:15378"/>
        <dbReference type="ChEBI" id="CHEBI:29985"/>
        <dbReference type="ChEBI" id="CHEBI:30616"/>
        <dbReference type="ChEBI" id="CHEBI:43474"/>
        <dbReference type="ChEBI" id="CHEBI:136572"/>
        <dbReference type="ChEBI" id="CHEBI:456216"/>
        <dbReference type="EC" id="6.3.2.17"/>
    </reaction>
</comment>
<dbReference type="Pfam" id="PF02875">
    <property type="entry name" value="Mur_ligase_C"/>
    <property type="match status" value="1"/>
</dbReference>
<evidence type="ECO:0000256" key="14">
    <source>
        <dbReference type="ARBA" id="ARBA00030048"/>
    </source>
</evidence>
<evidence type="ECO:0000256" key="9">
    <source>
        <dbReference type="ARBA" id="ARBA00022723"/>
    </source>
</evidence>
<dbReference type="EMBL" id="QYYA01000001">
    <property type="protein sequence ID" value="RJG20158.1"/>
    <property type="molecule type" value="Genomic_DNA"/>
</dbReference>
<evidence type="ECO:0000256" key="12">
    <source>
        <dbReference type="ARBA" id="ARBA00022842"/>
    </source>
</evidence>
<dbReference type="Gene3D" id="3.90.190.20">
    <property type="entry name" value="Mur ligase, C-terminal domain"/>
    <property type="match status" value="1"/>
</dbReference>
<keyword evidence="13" id="KW-0289">Folate biosynthesis</keyword>
<evidence type="ECO:0000313" key="23">
    <source>
        <dbReference type="EMBL" id="RJG20158.1"/>
    </source>
</evidence>
<evidence type="ECO:0000256" key="5">
    <source>
        <dbReference type="ARBA" id="ARBA00013023"/>
    </source>
</evidence>
<dbReference type="PANTHER" id="PTHR11136:SF0">
    <property type="entry name" value="DIHYDROFOLATE SYNTHETASE-RELATED"/>
    <property type="match status" value="1"/>
</dbReference>
<dbReference type="SUPFAM" id="SSF53623">
    <property type="entry name" value="MurD-like peptide ligases, catalytic domain"/>
    <property type="match status" value="1"/>
</dbReference>
<dbReference type="GO" id="GO:0004326">
    <property type="term" value="F:tetrahydrofolylpolyglutamate synthase activity"/>
    <property type="evidence" value="ECO:0007669"/>
    <property type="project" value="UniProtKB-EC"/>
</dbReference>
<dbReference type="AlphaFoldDB" id="A0A418Y3Q1"/>
<comment type="pathway">
    <text evidence="2">Cofactor biosynthesis; tetrahydrofolate biosynthesis; 7,8-dihydrofolate from 2-amino-4-hydroxy-6-hydroxymethyl-7,8-dihydropteridine diphosphate and 4-aminobenzoate: step 2/2.</text>
</comment>
<evidence type="ECO:0000256" key="6">
    <source>
        <dbReference type="ARBA" id="ARBA00013025"/>
    </source>
</evidence>
<evidence type="ECO:0000256" key="18">
    <source>
        <dbReference type="ARBA" id="ARBA00047808"/>
    </source>
</evidence>
<evidence type="ECO:0000256" key="4">
    <source>
        <dbReference type="ARBA" id="ARBA00008276"/>
    </source>
</evidence>
<evidence type="ECO:0000256" key="13">
    <source>
        <dbReference type="ARBA" id="ARBA00022909"/>
    </source>
</evidence>
<dbReference type="GO" id="GO:0046654">
    <property type="term" value="P:tetrahydrofolate biosynthetic process"/>
    <property type="evidence" value="ECO:0007669"/>
    <property type="project" value="UniProtKB-UniPathway"/>
</dbReference>
<dbReference type="Pfam" id="PF08245">
    <property type="entry name" value="Mur_ligase_M"/>
    <property type="match status" value="1"/>
</dbReference>
<comment type="similarity">
    <text evidence="4">Belongs to the folylpolyglutamate synthase family.</text>
</comment>
<evidence type="ECO:0000259" key="21">
    <source>
        <dbReference type="Pfam" id="PF02875"/>
    </source>
</evidence>
<keyword evidence="9" id="KW-0479">Metal-binding</keyword>
<organism evidence="23 24">
    <name type="scientific">Alcanivorax profundi</name>
    <dbReference type="NCBI Taxonomy" id="2338368"/>
    <lineage>
        <taxon>Bacteria</taxon>
        <taxon>Pseudomonadati</taxon>
        <taxon>Pseudomonadota</taxon>
        <taxon>Gammaproteobacteria</taxon>
        <taxon>Oceanospirillales</taxon>
        <taxon>Alcanivoracaceae</taxon>
        <taxon>Alcanivorax</taxon>
    </lineage>
</organism>
<evidence type="ECO:0000313" key="24">
    <source>
        <dbReference type="Proteomes" id="UP000283734"/>
    </source>
</evidence>
<dbReference type="GO" id="GO:0005737">
    <property type="term" value="C:cytoplasm"/>
    <property type="evidence" value="ECO:0007669"/>
    <property type="project" value="TreeGrafter"/>
</dbReference>
<dbReference type="EC" id="6.3.2.17" evidence="6"/>
<evidence type="ECO:0000256" key="3">
    <source>
        <dbReference type="ARBA" id="ARBA00005150"/>
    </source>
</evidence>
<proteinExistence type="inferred from homology"/>
<dbReference type="Gene3D" id="3.40.1190.10">
    <property type="entry name" value="Mur-like, catalytic domain"/>
    <property type="match status" value="1"/>
</dbReference>
<dbReference type="PANTHER" id="PTHR11136">
    <property type="entry name" value="FOLYLPOLYGLUTAMATE SYNTHASE-RELATED"/>
    <property type="match status" value="1"/>
</dbReference>
<reference evidence="23 24" key="1">
    <citation type="submission" date="2018-09" db="EMBL/GenBank/DDBJ databases">
        <title>Alcanivorax profundi sp. nov., isolated from 1000 m-depth seawater of the Mariana Trench.</title>
        <authorList>
            <person name="Liu J."/>
        </authorList>
    </citation>
    <scope>NUCLEOTIDE SEQUENCE [LARGE SCALE GENOMIC DNA]</scope>
    <source>
        <strain evidence="23 24">MTEO17</strain>
    </source>
</reference>
<protein>
    <recommendedName>
        <fullName evidence="7">Dihydrofolate synthase/folylpolyglutamate synthase</fullName>
        <ecNumber evidence="5">6.3.2.12</ecNumber>
        <ecNumber evidence="6">6.3.2.17</ecNumber>
    </recommendedName>
    <alternativeName>
        <fullName evidence="16">Folylpoly-gamma-glutamate synthetase-dihydrofolate synthetase</fullName>
    </alternativeName>
    <alternativeName>
        <fullName evidence="14">Folylpolyglutamate synthetase</fullName>
    </alternativeName>
    <alternativeName>
        <fullName evidence="15">Tetrahydrofolylpolyglutamate synthase</fullName>
    </alternativeName>
</protein>
<dbReference type="EC" id="6.3.2.12" evidence="5"/>
<evidence type="ECO:0000256" key="7">
    <source>
        <dbReference type="ARBA" id="ARBA00019357"/>
    </source>
</evidence>
<dbReference type="OrthoDB" id="9809356at2"/>
<keyword evidence="24" id="KW-1185">Reference proteome</keyword>
<evidence type="ECO:0000256" key="8">
    <source>
        <dbReference type="ARBA" id="ARBA00022598"/>
    </source>
</evidence>
<comment type="caution">
    <text evidence="23">The sequence shown here is derived from an EMBL/GenBank/DDBJ whole genome shotgun (WGS) entry which is preliminary data.</text>
</comment>
<dbReference type="InterPro" id="IPR036615">
    <property type="entry name" value="Mur_ligase_C_dom_sf"/>
</dbReference>
<comment type="catalytic activity">
    <reaction evidence="17">
        <text>(6S)-5,6,7,8-tetrahydrofolyl-(gamma-L-Glu)(n) + L-glutamate + ATP = (6S)-5,6,7,8-tetrahydrofolyl-(gamma-L-Glu)(n+1) + ADP + phosphate + H(+)</text>
        <dbReference type="Rhea" id="RHEA:10580"/>
        <dbReference type="Rhea" id="RHEA-COMP:14738"/>
        <dbReference type="Rhea" id="RHEA-COMP:14740"/>
        <dbReference type="ChEBI" id="CHEBI:15378"/>
        <dbReference type="ChEBI" id="CHEBI:29985"/>
        <dbReference type="ChEBI" id="CHEBI:30616"/>
        <dbReference type="ChEBI" id="CHEBI:43474"/>
        <dbReference type="ChEBI" id="CHEBI:141005"/>
        <dbReference type="ChEBI" id="CHEBI:456216"/>
        <dbReference type="EC" id="6.3.2.17"/>
    </reaction>
</comment>
<evidence type="ECO:0000256" key="19">
    <source>
        <dbReference type="ARBA" id="ARBA00049035"/>
    </source>
</evidence>
<evidence type="ECO:0000256" key="10">
    <source>
        <dbReference type="ARBA" id="ARBA00022741"/>
    </source>
</evidence>
<comment type="pathway">
    <text evidence="3">Cofactor biosynthesis; tetrahydrofolylpolyglutamate biosynthesis.</text>
</comment>
<dbReference type="GO" id="GO:0046872">
    <property type="term" value="F:metal ion binding"/>
    <property type="evidence" value="ECO:0007669"/>
    <property type="project" value="UniProtKB-KW"/>
</dbReference>
<name>A0A418Y3Q1_9GAMM</name>
<evidence type="ECO:0000256" key="2">
    <source>
        <dbReference type="ARBA" id="ARBA00004799"/>
    </source>
</evidence>
<evidence type="ECO:0000256" key="16">
    <source>
        <dbReference type="ARBA" id="ARBA00032510"/>
    </source>
</evidence>
<dbReference type="RefSeq" id="WP_022986597.1">
    <property type="nucleotide sequence ID" value="NZ_QYYA01000001.1"/>
</dbReference>